<accession>A0A939T0X7</accession>
<feature type="transmembrane region" description="Helical" evidence="1">
    <location>
        <begin position="37"/>
        <end position="56"/>
    </location>
</feature>
<comment type="caution">
    <text evidence="2">The sequence shown here is derived from an EMBL/GenBank/DDBJ whole genome shotgun (WGS) entry which is preliminary data.</text>
</comment>
<proteinExistence type="predicted"/>
<keyword evidence="1" id="KW-0472">Membrane</keyword>
<dbReference type="RefSeq" id="WP_208253988.1">
    <property type="nucleotide sequence ID" value="NZ_JAGEOJ010000002.1"/>
</dbReference>
<dbReference type="Proteomes" id="UP000669179">
    <property type="component" value="Unassembled WGS sequence"/>
</dbReference>
<dbReference type="AlphaFoldDB" id="A0A939T0X7"/>
<evidence type="ECO:0000313" key="2">
    <source>
        <dbReference type="EMBL" id="MBO2446376.1"/>
    </source>
</evidence>
<name>A0A939T0X7_9ACTN</name>
<gene>
    <name evidence="2" type="ORF">J4573_04690</name>
</gene>
<keyword evidence="1" id="KW-1133">Transmembrane helix</keyword>
<organism evidence="2 3">
    <name type="scientific">Actinomadura barringtoniae</name>
    <dbReference type="NCBI Taxonomy" id="1427535"/>
    <lineage>
        <taxon>Bacteria</taxon>
        <taxon>Bacillati</taxon>
        <taxon>Actinomycetota</taxon>
        <taxon>Actinomycetes</taxon>
        <taxon>Streptosporangiales</taxon>
        <taxon>Thermomonosporaceae</taxon>
        <taxon>Actinomadura</taxon>
    </lineage>
</organism>
<keyword evidence="3" id="KW-1185">Reference proteome</keyword>
<keyword evidence="1" id="KW-0812">Transmembrane</keyword>
<protein>
    <submittedName>
        <fullName evidence="2">Uncharacterized protein</fullName>
    </submittedName>
</protein>
<reference evidence="2" key="1">
    <citation type="submission" date="2021-03" db="EMBL/GenBank/DDBJ databases">
        <authorList>
            <person name="Kanchanasin P."/>
            <person name="Saeng-In P."/>
            <person name="Phongsopitanun W."/>
            <person name="Yuki M."/>
            <person name="Kudo T."/>
            <person name="Ohkuma M."/>
            <person name="Tanasupawat S."/>
        </authorList>
    </citation>
    <scope>NUCLEOTIDE SEQUENCE</scope>
    <source>
        <strain evidence="2">GKU 128</strain>
    </source>
</reference>
<sequence>MLTLMPGTIAIGVPAARIGLDPGPTARLLDDVQGLPAISLASVFLVLGHILGAVSVDMN</sequence>
<dbReference type="EMBL" id="JAGEOJ010000002">
    <property type="protein sequence ID" value="MBO2446376.1"/>
    <property type="molecule type" value="Genomic_DNA"/>
</dbReference>
<evidence type="ECO:0000313" key="3">
    <source>
        <dbReference type="Proteomes" id="UP000669179"/>
    </source>
</evidence>
<evidence type="ECO:0000256" key="1">
    <source>
        <dbReference type="SAM" id="Phobius"/>
    </source>
</evidence>